<dbReference type="Proteomes" id="UP000008021">
    <property type="component" value="Chromosome 12"/>
</dbReference>
<keyword evidence="2" id="KW-1185">Reference proteome</keyword>
<dbReference type="Gramene" id="OMERI12G00070.7">
    <property type="protein sequence ID" value="OMERI12G00070.7"/>
    <property type="gene ID" value="OMERI12G00070"/>
</dbReference>
<organism evidence="1">
    <name type="scientific">Oryza meridionalis</name>
    <dbReference type="NCBI Taxonomy" id="40149"/>
    <lineage>
        <taxon>Eukaryota</taxon>
        <taxon>Viridiplantae</taxon>
        <taxon>Streptophyta</taxon>
        <taxon>Embryophyta</taxon>
        <taxon>Tracheophyta</taxon>
        <taxon>Spermatophyta</taxon>
        <taxon>Magnoliopsida</taxon>
        <taxon>Liliopsida</taxon>
        <taxon>Poales</taxon>
        <taxon>Poaceae</taxon>
        <taxon>BOP clade</taxon>
        <taxon>Oryzoideae</taxon>
        <taxon>Oryzeae</taxon>
        <taxon>Oryzinae</taxon>
        <taxon>Oryza</taxon>
    </lineage>
</organism>
<dbReference type="HOGENOM" id="CLU_2577864_0_0_1"/>
<reference evidence="1" key="1">
    <citation type="submission" date="2015-04" db="UniProtKB">
        <authorList>
            <consortium name="EnsemblPlants"/>
        </authorList>
    </citation>
    <scope>IDENTIFICATION</scope>
</reference>
<name>A0A0E0F8X4_9ORYZ</name>
<reference evidence="1" key="2">
    <citation type="submission" date="2018-05" db="EMBL/GenBank/DDBJ databases">
        <title>OmerRS3 (Oryza meridionalis Reference Sequence Version 3).</title>
        <authorList>
            <person name="Zhang J."/>
            <person name="Kudrna D."/>
            <person name="Lee S."/>
            <person name="Talag J."/>
            <person name="Welchert J."/>
            <person name="Wing R.A."/>
        </authorList>
    </citation>
    <scope>NUCLEOTIDE SEQUENCE [LARGE SCALE GENOMIC DNA]</scope>
    <source>
        <strain evidence="1">cv. OR44</strain>
    </source>
</reference>
<evidence type="ECO:0000313" key="2">
    <source>
        <dbReference type="Proteomes" id="UP000008021"/>
    </source>
</evidence>
<evidence type="ECO:0000313" key="1">
    <source>
        <dbReference type="EnsemblPlants" id="OMERI12G00070.7"/>
    </source>
</evidence>
<accession>A0A0E0F8X4</accession>
<dbReference type="EnsemblPlants" id="OMERI12G00070.7">
    <property type="protein sequence ID" value="OMERI12G00070.7"/>
    <property type="gene ID" value="OMERI12G00070"/>
</dbReference>
<proteinExistence type="predicted"/>
<dbReference type="AlphaFoldDB" id="A0A0E0F8X4"/>
<protein>
    <submittedName>
        <fullName evidence="1">Uncharacterized protein</fullName>
    </submittedName>
</protein>
<sequence length="81" mass="8666">MRLNTHAGLACGVGSGSGHINHVAGWTLGGLKSRRDLLGEIGDIWPVNISKVMGRQMVVLELDGTDHDQFARREVTTSVGL</sequence>